<dbReference type="InterPro" id="IPR025476">
    <property type="entry name" value="Helitron_helicase-like"/>
</dbReference>
<dbReference type="Proteomes" id="UP000676336">
    <property type="component" value="Unassembled WGS sequence"/>
</dbReference>
<dbReference type="EC" id="5.6.2.3" evidence="1"/>
<evidence type="ECO:0000256" key="2">
    <source>
        <dbReference type="SAM" id="Phobius"/>
    </source>
</evidence>
<dbReference type="Pfam" id="PF05970">
    <property type="entry name" value="PIF1"/>
    <property type="match status" value="1"/>
</dbReference>
<evidence type="ECO:0000256" key="1">
    <source>
        <dbReference type="RuleBase" id="RU363044"/>
    </source>
</evidence>
<reference evidence="5" key="1">
    <citation type="submission" date="2021-02" db="EMBL/GenBank/DDBJ databases">
        <authorList>
            <person name="Nowell W R."/>
        </authorList>
    </citation>
    <scope>NUCLEOTIDE SEQUENCE</scope>
</reference>
<evidence type="ECO:0000313" key="5">
    <source>
        <dbReference type="EMBL" id="CAF1985780.1"/>
    </source>
</evidence>
<dbReference type="GO" id="GO:0006310">
    <property type="term" value="P:DNA recombination"/>
    <property type="evidence" value="ECO:0007669"/>
    <property type="project" value="UniProtKB-KW"/>
</dbReference>
<dbReference type="GO" id="GO:0005524">
    <property type="term" value="F:ATP binding"/>
    <property type="evidence" value="ECO:0007669"/>
    <property type="project" value="UniProtKB-KW"/>
</dbReference>
<sequence length="742" mass="85965">MLQFYSYRLTVRQNFSAIHHAGKILQQYIVDAYVKTEQNRLAFHRQNQKILRVELYKSLMDHLASEAAIQRSKLGRIISLLSNFQGSSRAMQQNYQHAMGIVRKCGKPDLFITFTCNPRWKEIQKQLFPGQTSSDRPDLIARIFKLKLKQLIDDIVRNHIFGRIVAHLFVIEFQKRGLPHCHMLIILANENKPRDSNSVGRIVSSEIPDADQNLQLYEMMKSRMIHELCGVLNKNSPCMEDGKCIKEFPMEFPNETAPNKDGYPRYRRRDNGVIPKVGKYEVDNRWVVPYNPHLLMKYDAHINVEVCATVKSIKYLFKYVYKGRNCANIKQKLLVKDAATFAKTLEWDEIKAHLDARYISAPEPETVWRLFELLLHDKSHSIIRFAIHLPNMQPVYFAEENELEALDPATEKDATLITWFKLNRDNLDARRYLYHDIPNHVVFDRENKWKRRQQGGKVIGRMYSVSPRDTERYHLRLLLLHAPGGCSFEELKTLDNEICQTFMDAAKRRGLLCDDTEYERCIAEAVIFQMPSQLRTLFYVILLHCNPSNPIDLWNSFKTNMTEDFMRHFDAETAEAMAFYDIEAMLAEQGRSFSDFGIPVPSVFCPLQSKNINKEEELRFGQKMYETLNEAQRLAVDKILGAYHGRSATTVSCFFIDGPGGAGKTYLYNTLCHLFIGQGVSVLTVAWTGIAVNLLSVGRTVRSRLKLPVPILETRLHPIFDQTPRKPTQLERLSSSFETEHR</sequence>
<comment type="catalytic activity">
    <reaction evidence="1">
        <text>ATP + H2O = ADP + phosphate + H(+)</text>
        <dbReference type="Rhea" id="RHEA:13065"/>
        <dbReference type="ChEBI" id="CHEBI:15377"/>
        <dbReference type="ChEBI" id="CHEBI:15378"/>
        <dbReference type="ChEBI" id="CHEBI:30616"/>
        <dbReference type="ChEBI" id="CHEBI:43474"/>
        <dbReference type="ChEBI" id="CHEBI:456216"/>
        <dbReference type="EC" id="5.6.2.3"/>
    </reaction>
</comment>
<keyword evidence="1" id="KW-0067">ATP-binding</keyword>
<evidence type="ECO:0000313" key="6">
    <source>
        <dbReference type="EMBL" id="CAF3836704.1"/>
    </source>
</evidence>
<dbReference type="EMBL" id="CAJOBI010000643">
    <property type="protein sequence ID" value="CAF3836704.1"/>
    <property type="molecule type" value="Genomic_DNA"/>
</dbReference>
<keyword evidence="1" id="KW-0234">DNA repair</keyword>
<keyword evidence="2" id="KW-1133">Transmembrane helix</keyword>
<organism evidence="5 7">
    <name type="scientific">Rotaria magnacalcarata</name>
    <dbReference type="NCBI Taxonomy" id="392030"/>
    <lineage>
        <taxon>Eukaryota</taxon>
        <taxon>Metazoa</taxon>
        <taxon>Spiralia</taxon>
        <taxon>Gnathifera</taxon>
        <taxon>Rotifera</taxon>
        <taxon>Eurotatoria</taxon>
        <taxon>Bdelloidea</taxon>
        <taxon>Philodinida</taxon>
        <taxon>Philodinidae</taxon>
        <taxon>Rotaria</taxon>
    </lineage>
</organism>
<evidence type="ECO:0000313" key="7">
    <source>
        <dbReference type="Proteomes" id="UP000663824"/>
    </source>
</evidence>
<proteinExistence type="inferred from homology"/>
<keyword evidence="2" id="KW-0472">Membrane</keyword>
<dbReference type="InterPro" id="IPR027417">
    <property type="entry name" value="P-loop_NTPase"/>
</dbReference>
<feature type="transmembrane region" description="Helical" evidence="2">
    <location>
        <begin position="674"/>
        <end position="697"/>
    </location>
</feature>
<comment type="caution">
    <text evidence="5">The sequence shown here is derived from an EMBL/GenBank/DDBJ whole genome shotgun (WGS) entry which is preliminary data.</text>
</comment>
<evidence type="ECO:0000259" key="4">
    <source>
        <dbReference type="Pfam" id="PF14214"/>
    </source>
</evidence>
<evidence type="ECO:0000259" key="3">
    <source>
        <dbReference type="Pfam" id="PF05970"/>
    </source>
</evidence>
<feature type="domain" description="DNA helicase Pif1-like DEAD-box helicase" evidence="3">
    <location>
        <begin position="628"/>
        <end position="716"/>
    </location>
</feature>
<dbReference type="PANTHER" id="PTHR10492">
    <property type="match status" value="1"/>
</dbReference>
<dbReference type="InterPro" id="IPR010285">
    <property type="entry name" value="DNA_helicase_pif1-like_DEAD"/>
</dbReference>
<gene>
    <name evidence="5" type="ORF">MBJ925_LOCUS7529</name>
    <name evidence="6" type="ORF">SMN809_LOCUS3195</name>
</gene>
<protein>
    <recommendedName>
        <fullName evidence="1">ATP-dependent DNA helicase</fullName>
        <ecNumber evidence="1">5.6.2.3</ecNumber>
    </recommendedName>
</protein>
<keyword evidence="2" id="KW-0812">Transmembrane</keyword>
<dbReference type="SUPFAM" id="SSF52540">
    <property type="entry name" value="P-loop containing nucleoside triphosphate hydrolases"/>
    <property type="match status" value="1"/>
</dbReference>
<comment type="cofactor">
    <cofactor evidence="1">
        <name>Mg(2+)</name>
        <dbReference type="ChEBI" id="CHEBI:18420"/>
    </cofactor>
</comment>
<keyword evidence="1" id="KW-0233">DNA recombination</keyword>
<keyword evidence="1" id="KW-0378">Hydrolase</keyword>
<dbReference type="Proteomes" id="UP000663824">
    <property type="component" value="Unassembled WGS sequence"/>
</dbReference>
<dbReference type="Pfam" id="PF14214">
    <property type="entry name" value="Helitron_like_N"/>
    <property type="match status" value="1"/>
</dbReference>
<dbReference type="AlphaFoldDB" id="A0A816M247"/>
<dbReference type="PANTHER" id="PTHR10492:SF57">
    <property type="entry name" value="ATP-DEPENDENT DNA HELICASE"/>
    <property type="match status" value="1"/>
</dbReference>
<keyword evidence="1" id="KW-0547">Nucleotide-binding</keyword>
<keyword evidence="1" id="KW-0227">DNA damage</keyword>
<name>A0A816M247_9BILA</name>
<accession>A0A816M247</accession>
<dbReference type="GO" id="GO:0016787">
    <property type="term" value="F:hydrolase activity"/>
    <property type="evidence" value="ECO:0007669"/>
    <property type="project" value="UniProtKB-KW"/>
</dbReference>
<dbReference type="GO" id="GO:0043139">
    <property type="term" value="F:5'-3' DNA helicase activity"/>
    <property type="evidence" value="ECO:0007669"/>
    <property type="project" value="UniProtKB-EC"/>
</dbReference>
<dbReference type="Gene3D" id="3.40.50.300">
    <property type="entry name" value="P-loop containing nucleotide triphosphate hydrolases"/>
    <property type="match status" value="1"/>
</dbReference>
<dbReference type="GO" id="GO:0006281">
    <property type="term" value="P:DNA repair"/>
    <property type="evidence" value="ECO:0007669"/>
    <property type="project" value="UniProtKB-KW"/>
</dbReference>
<dbReference type="EMBL" id="CAJNRE010002609">
    <property type="protein sequence ID" value="CAF1985780.1"/>
    <property type="molecule type" value="Genomic_DNA"/>
</dbReference>
<dbReference type="GO" id="GO:0000723">
    <property type="term" value="P:telomere maintenance"/>
    <property type="evidence" value="ECO:0007669"/>
    <property type="project" value="InterPro"/>
</dbReference>
<keyword evidence="1" id="KW-0347">Helicase</keyword>
<feature type="domain" description="Helitron helicase-like" evidence="4">
    <location>
        <begin position="4"/>
        <end position="185"/>
    </location>
</feature>
<comment type="similarity">
    <text evidence="1">Belongs to the helicase family.</text>
</comment>